<keyword evidence="2 13" id="KW-0813">Transport</keyword>
<evidence type="ECO:0000256" key="6">
    <source>
        <dbReference type="ARBA" id="ARBA00022989"/>
    </source>
</evidence>
<keyword evidence="16" id="KW-1185">Reference proteome</keyword>
<dbReference type="GO" id="GO:0043952">
    <property type="term" value="P:protein transport by the Sec complex"/>
    <property type="evidence" value="ECO:0007669"/>
    <property type="project" value="UniProtKB-UniRule"/>
</dbReference>
<dbReference type="HAMAP" id="MF_01464_B">
    <property type="entry name" value="SecF_B"/>
    <property type="match status" value="1"/>
</dbReference>
<dbReference type="InterPro" id="IPR048634">
    <property type="entry name" value="SecD_SecF_C"/>
</dbReference>
<protein>
    <recommendedName>
        <fullName evidence="13">Protein-export membrane protein SecF</fullName>
    </recommendedName>
</protein>
<keyword evidence="3 13" id="KW-1003">Cell membrane</keyword>
<evidence type="ECO:0000256" key="3">
    <source>
        <dbReference type="ARBA" id="ARBA00022475"/>
    </source>
</evidence>
<dbReference type="PRINTS" id="PR01755">
    <property type="entry name" value="SECFTRNLCASE"/>
</dbReference>
<feature type="transmembrane region" description="Helical" evidence="13">
    <location>
        <begin position="249"/>
        <end position="267"/>
    </location>
</feature>
<comment type="similarity">
    <text evidence="13">Belongs to the SecD/SecF family. SecF subfamily.</text>
</comment>
<evidence type="ECO:0000256" key="2">
    <source>
        <dbReference type="ARBA" id="ARBA00022448"/>
    </source>
</evidence>
<comment type="subunit">
    <text evidence="13">Forms a complex with SecD. Part of the essential Sec protein translocation apparatus which comprises SecA, SecYEG and auxiliary proteins SecDF. Other proteins may also be involved.</text>
</comment>
<accession>I3ZAZ3</accession>
<evidence type="ECO:0000256" key="11">
    <source>
        <dbReference type="ARBA" id="ARBA00061053"/>
    </source>
</evidence>
<keyword evidence="8 13" id="KW-0472">Membrane</keyword>
<dbReference type="SUPFAM" id="SSF82866">
    <property type="entry name" value="Multidrug efflux transporter AcrB transmembrane domain"/>
    <property type="match status" value="1"/>
</dbReference>
<dbReference type="KEGG" id="trs:Terro_0059"/>
<sequence>MRFKDVELFRDVKIDWLSKKWFFLGFSLIFSVAGVLSMLFWHHVPVGIDFKGGTQVRVSFPTPPNEDHLRQAMDRANIHDASIQRLSGGSTGNEAVITLPQSNDSNADSARTAVVGALASNYHDSSYKIEDAYTVGPTAGKQLTRQAGWAVLWSLAGMLVYLWFRFEFIYGAAAVIAVFHDTLITIGFFSLFNIEITLTVVAAILTLVGYSMNDTIVVFDRIRENLQLMRRASLAEIVNRSINDTLSRTVIASGLTFLTVLALFIFGGEVLHAFSFALVVGILIGTYSSIAVAAPMLVAYQDWRASKGKSTQLTAGRKATI</sequence>
<keyword evidence="6 13" id="KW-1133">Transmembrane helix</keyword>
<evidence type="ECO:0000256" key="9">
    <source>
        <dbReference type="ARBA" id="ARBA00059018"/>
    </source>
</evidence>
<dbReference type="PANTHER" id="PTHR30081:SF8">
    <property type="entry name" value="PROTEIN TRANSLOCASE SUBUNIT SECF"/>
    <property type="match status" value="1"/>
</dbReference>
<evidence type="ECO:0000256" key="13">
    <source>
        <dbReference type="HAMAP-Rule" id="MF_01464"/>
    </source>
</evidence>
<dbReference type="STRING" id="926566.Terro_0059"/>
<evidence type="ECO:0000256" key="8">
    <source>
        <dbReference type="ARBA" id="ARBA00023136"/>
    </source>
</evidence>
<comment type="function">
    <text evidence="9 13">Part of the Sec protein translocase complex. Interacts with the SecYEG preprotein conducting channel. SecDF uses the proton motive force (PMF) to complete protein translocation after the ATP-dependent function of SecA.</text>
</comment>
<dbReference type="NCBIfam" id="TIGR00966">
    <property type="entry name" value="transloc_SecF"/>
    <property type="match status" value="1"/>
</dbReference>
<dbReference type="GO" id="GO:0015450">
    <property type="term" value="F:protein-transporting ATPase activity"/>
    <property type="evidence" value="ECO:0007669"/>
    <property type="project" value="InterPro"/>
</dbReference>
<dbReference type="GO" id="GO:0006605">
    <property type="term" value="P:protein targeting"/>
    <property type="evidence" value="ECO:0007669"/>
    <property type="project" value="UniProtKB-UniRule"/>
</dbReference>
<evidence type="ECO:0000313" key="16">
    <source>
        <dbReference type="Proteomes" id="UP000006056"/>
    </source>
</evidence>
<comment type="subunit">
    <text evidence="12">Part of the essential Sec protein translocation apparatus which comprises SecA, SecYEG and auxiliary proteins SecDF-YajC and YidC.</text>
</comment>
<dbReference type="InterPro" id="IPR022813">
    <property type="entry name" value="SecD/SecF_arch_bac"/>
</dbReference>
<evidence type="ECO:0000256" key="7">
    <source>
        <dbReference type="ARBA" id="ARBA00023010"/>
    </source>
</evidence>
<reference evidence="15 16" key="1">
    <citation type="submission" date="2012-06" db="EMBL/GenBank/DDBJ databases">
        <title>Complete genome of Terriglobus roseus DSM 18391.</title>
        <authorList>
            <consortium name="US DOE Joint Genome Institute (JGI-PGF)"/>
            <person name="Lucas S."/>
            <person name="Copeland A."/>
            <person name="Lapidus A."/>
            <person name="Glavina del Rio T."/>
            <person name="Dalin E."/>
            <person name="Tice H."/>
            <person name="Bruce D."/>
            <person name="Goodwin L."/>
            <person name="Pitluck S."/>
            <person name="Peters L."/>
            <person name="Mikhailova N."/>
            <person name="Munk A.C.C."/>
            <person name="Kyrpides N."/>
            <person name="Mavromatis K."/>
            <person name="Ivanova N."/>
            <person name="Brettin T."/>
            <person name="Detter J.C."/>
            <person name="Han C."/>
            <person name="Larimer F."/>
            <person name="Land M."/>
            <person name="Hauser L."/>
            <person name="Markowitz V."/>
            <person name="Cheng J.-F."/>
            <person name="Hugenholtz P."/>
            <person name="Woyke T."/>
            <person name="Wu D."/>
            <person name="Brambilla E."/>
            <person name="Klenk H.-P."/>
            <person name="Eisen J.A."/>
        </authorList>
    </citation>
    <scope>NUCLEOTIDE SEQUENCE [LARGE SCALE GENOMIC DNA]</scope>
    <source>
        <strain evidence="16">DSM 18391 / NRRL B-41598 / KBS 63</strain>
    </source>
</reference>
<dbReference type="InterPro" id="IPR055344">
    <property type="entry name" value="SecD_SecF_C_bact"/>
</dbReference>
<feature type="transmembrane region" description="Helical" evidence="13">
    <location>
        <begin position="147"/>
        <end position="164"/>
    </location>
</feature>
<dbReference type="GO" id="GO:0005886">
    <property type="term" value="C:plasma membrane"/>
    <property type="evidence" value="ECO:0007669"/>
    <property type="project" value="UniProtKB-SubCell"/>
</dbReference>
<dbReference type="HOGENOM" id="CLU_050012_0_1_0"/>
<dbReference type="InterPro" id="IPR005665">
    <property type="entry name" value="SecF_bac"/>
</dbReference>
<comment type="similarity">
    <text evidence="11">In the N-terminal section; belongs to the SecD/SecF family. SecD subfamily.</text>
</comment>
<dbReference type="NCBIfam" id="TIGR00916">
    <property type="entry name" value="2A0604s01"/>
    <property type="match status" value="1"/>
</dbReference>
<proteinExistence type="inferred from homology"/>
<feature type="transmembrane region" description="Helical" evidence="13">
    <location>
        <begin position="21"/>
        <end position="41"/>
    </location>
</feature>
<dbReference type="GO" id="GO:0065002">
    <property type="term" value="P:intracellular protein transmembrane transport"/>
    <property type="evidence" value="ECO:0007669"/>
    <property type="project" value="UniProtKB-UniRule"/>
</dbReference>
<evidence type="ECO:0000313" key="15">
    <source>
        <dbReference type="EMBL" id="AFL86411.1"/>
    </source>
</evidence>
<dbReference type="PANTHER" id="PTHR30081">
    <property type="entry name" value="PROTEIN-EXPORT MEMBRANE PROTEIN SEC"/>
    <property type="match status" value="1"/>
</dbReference>
<dbReference type="eggNOG" id="COG0341">
    <property type="taxonomic scope" value="Bacteria"/>
</dbReference>
<organism evidence="15 16">
    <name type="scientific">Terriglobus roseus (strain DSM 18391 / NRRL B-41598 / KBS 63)</name>
    <dbReference type="NCBI Taxonomy" id="926566"/>
    <lineage>
        <taxon>Bacteria</taxon>
        <taxon>Pseudomonadati</taxon>
        <taxon>Acidobacteriota</taxon>
        <taxon>Terriglobia</taxon>
        <taxon>Terriglobales</taxon>
        <taxon>Acidobacteriaceae</taxon>
        <taxon>Terriglobus</taxon>
    </lineage>
</organism>
<keyword evidence="4 13" id="KW-0812">Transmembrane</keyword>
<dbReference type="AlphaFoldDB" id="I3ZAZ3"/>
<dbReference type="Proteomes" id="UP000006056">
    <property type="component" value="Chromosome"/>
</dbReference>
<evidence type="ECO:0000256" key="1">
    <source>
        <dbReference type="ARBA" id="ARBA00004651"/>
    </source>
</evidence>
<evidence type="ECO:0000256" key="4">
    <source>
        <dbReference type="ARBA" id="ARBA00022692"/>
    </source>
</evidence>
<feature type="domain" description="Protein export membrane protein SecD/SecF C-terminal" evidence="14">
    <location>
        <begin position="122"/>
        <end position="301"/>
    </location>
</feature>
<feature type="transmembrane region" description="Helical" evidence="13">
    <location>
        <begin position="171"/>
        <end position="192"/>
    </location>
</feature>
<keyword evidence="5 13" id="KW-0653">Protein transport</keyword>
<comment type="similarity">
    <text evidence="10">In the C-terminal section; belongs to the SecD/SecF family. SecF subfamily.</text>
</comment>
<gene>
    <name evidence="13" type="primary">secF</name>
    <name evidence="15" type="ordered locus">Terro_0059</name>
</gene>
<evidence type="ECO:0000259" key="14">
    <source>
        <dbReference type="Pfam" id="PF02355"/>
    </source>
</evidence>
<evidence type="ECO:0000256" key="10">
    <source>
        <dbReference type="ARBA" id="ARBA00060856"/>
    </source>
</evidence>
<evidence type="ECO:0000256" key="5">
    <source>
        <dbReference type="ARBA" id="ARBA00022927"/>
    </source>
</evidence>
<dbReference type="Gene3D" id="1.20.1640.10">
    <property type="entry name" value="Multidrug efflux transporter AcrB transmembrane domain"/>
    <property type="match status" value="1"/>
</dbReference>
<dbReference type="PATRIC" id="fig|926566.3.peg.57"/>
<feature type="transmembrane region" description="Helical" evidence="13">
    <location>
        <begin position="273"/>
        <end position="300"/>
    </location>
</feature>
<keyword evidence="7 13" id="KW-0811">Translocation</keyword>
<feature type="transmembrane region" description="Helical" evidence="13">
    <location>
        <begin position="198"/>
        <end position="219"/>
    </location>
</feature>
<evidence type="ECO:0000256" key="12">
    <source>
        <dbReference type="ARBA" id="ARBA00065973"/>
    </source>
</evidence>
<dbReference type="FunFam" id="1.20.1640.10:FF:000024">
    <property type="entry name" value="Multifunctional fusion protein"/>
    <property type="match status" value="1"/>
</dbReference>
<dbReference type="EMBL" id="CP003379">
    <property type="protein sequence ID" value="AFL86411.1"/>
    <property type="molecule type" value="Genomic_DNA"/>
</dbReference>
<name>I3ZAZ3_TERRK</name>
<dbReference type="Pfam" id="PF02355">
    <property type="entry name" value="SecD_SecF_C"/>
    <property type="match status" value="1"/>
</dbReference>
<comment type="subcellular location">
    <subcellularLocation>
        <location evidence="1 13">Cell membrane</location>
        <topology evidence="1 13">Multi-pass membrane protein</topology>
    </subcellularLocation>
</comment>
<dbReference type="InterPro" id="IPR022645">
    <property type="entry name" value="SecD/SecF_bac"/>
</dbReference>